<dbReference type="SUPFAM" id="SSF53822">
    <property type="entry name" value="Periplasmic binding protein-like I"/>
    <property type="match status" value="1"/>
</dbReference>
<evidence type="ECO:0000313" key="4">
    <source>
        <dbReference type="EMBL" id="CAB4609648.1"/>
    </source>
</evidence>
<dbReference type="Gene3D" id="3.40.50.2300">
    <property type="match status" value="2"/>
</dbReference>
<name>A0A6J6HLW8_9ZZZZ</name>
<dbReference type="PANTHER" id="PTHR30036:SF7">
    <property type="entry name" value="ABC TRANSPORTER PERIPLASMIC-BINDING PROTEIN YPHF"/>
    <property type="match status" value="1"/>
</dbReference>
<dbReference type="AlphaFoldDB" id="A0A6J6HLW8"/>
<proteinExistence type="inferred from homology"/>
<dbReference type="InterPro" id="IPR025997">
    <property type="entry name" value="SBP_2_dom"/>
</dbReference>
<gene>
    <name evidence="4" type="ORF">UFOPK1857_00325</name>
</gene>
<dbReference type="PANTHER" id="PTHR30036">
    <property type="entry name" value="D-XYLOSE-BINDING PERIPLASMIC PROTEIN"/>
    <property type="match status" value="1"/>
</dbReference>
<dbReference type="InterPro" id="IPR050555">
    <property type="entry name" value="Bact_Solute-Bind_Prot2"/>
</dbReference>
<feature type="domain" description="Periplasmic binding protein" evidence="3">
    <location>
        <begin position="42"/>
        <end position="292"/>
    </location>
</feature>
<comment type="similarity">
    <text evidence="2">Belongs to the bacterial solute-binding protein 2 family.</text>
</comment>
<sequence length="326" mass="32717">MKTSRSLKIAAAIAVSALALTGINATAASAADSKKIYTLGGTDPFFAVVKNGFDSAADTVKAGGSTATWLAIKDWSNAGPDMNKITQTAVNAGADAIATPIWGAAAQVPALQKVVKDGTPVVLYNTGIDLVKKVGALGYIGADDYVAGKAAGAAFAKAGIKNVLCLNGQPGAINTAARCKGIKDAQKAAGGKSTELALPATKFGDATAIAAAVKGALTKDKTITGVMGLAQAFADASVTAIKAMGSKAIVGAFDISTNGLANVKNGSQLFCVDQQGWLQGFMSTTIAWQYAAYGLLPATTTILTGPALVTKSNVDLVSAGVKTGQR</sequence>
<evidence type="ECO:0000256" key="2">
    <source>
        <dbReference type="ARBA" id="ARBA00007639"/>
    </source>
</evidence>
<protein>
    <submittedName>
        <fullName evidence="4">Unannotated protein</fullName>
    </submittedName>
</protein>
<organism evidence="4">
    <name type="scientific">freshwater metagenome</name>
    <dbReference type="NCBI Taxonomy" id="449393"/>
    <lineage>
        <taxon>unclassified sequences</taxon>
        <taxon>metagenomes</taxon>
        <taxon>ecological metagenomes</taxon>
    </lineage>
</organism>
<dbReference type="EMBL" id="CAEZUU010000045">
    <property type="protein sequence ID" value="CAB4609648.1"/>
    <property type="molecule type" value="Genomic_DNA"/>
</dbReference>
<dbReference type="InterPro" id="IPR028082">
    <property type="entry name" value="Peripla_BP_I"/>
</dbReference>
<evidence type="ECO:0000256" key="1">
    <source>
        <dbReference type="ARBA" id="ARBA00004196"/>
    </source>
</evidence>
<dbReference type="GO" id="GO:0030246">
    <property type="term" value="F:carbohydrate binding"/>
    <property type="evidence" value="ECO:0007669"/>
    <property type="project" value="TreeGrafter"/>
</dbReference>
<dbReference type="Pfam" id="PF13407">
    <property type="entry name" value="Peripla_BP_4"/>
    <property type="match status" value="1"/>
</dbReference>
<evidence type="ECO:0000259" key="3">
    <source>
        <dbReference type="Pfam" id="PF13407"/>
    </source>
</evidence>
<dbReference type="GO" id="GO:0030288">
    <property type="term" value="C:outer membrane-bounded periplasmic space"/>
    <property type="evidence" value="ECO:0007669"/>
    <property type="project" value="TreeGrafter"/>
</dbReference>
<accession>A0A6J6HLW8</accession>
<comment type="subcellular location">
    <subcellularLocation>
        <location evidence="1">Cell envelope</location>
    </subcellularLocation>
</comment>
<reference evidence="4" key="1">
    <citation type="submission" date="2020-05" db="EMBL/GenBank/DDBJ databases">
        <authorList>
            <person name="Chiriac C."/>
            <person name="Salcher M."/>
            <person name="Ghai R."/>
            <person name="Kavagutti S V."/>
        </authorList>
    </citation>
    <scope>NUCLEOTIDE SEQUENCE</scope>
</reference>